<evidence type="ECO:0000256" key="3">
    <source>
        <dbReference type="ARBA" id="ARBA00022475"/>
    </source>
</evidence>
<keyword evidence="3" id="KW-1003">Cell membrane</keyword>
<dbReference type="EMBL" id="VMBG01000001">
    <property type="protein sequence ID" value="TSJ78336.1"/>
    <property type="molecule type" value="Genomic_DNA"/>
</dbReference>
<feature type="transmembrane region" description="Helical" evidence="9">
    <location>
        <begin position="168"/>
        <end position="189"/>
    </location>
</feature>
<dbReference type="InterPro" id="IPR002898">
    <property type="entry name" value="MotA_ExbB_proton_chnl"/>
</dbReference>
<evidence type="ECO:0000256" key="5">
    <source>
        <dbReference type="ARBA" id="ARBA00022927"/>
    </source>
</evidence>
<evidence type="ECO:0000256" key="2">
    <source>
        <dbReference type="ARBA" id="ARBA00022448"/>
    </source>
</evidence>
<keyword evidence="2 8" id="KW-0813">Transport</keyword>
<keyword evidence="7 9" id="KW-0472">Membrane</keyword>
<dbReference type="PANTHER" id="PTHR30625">
    <property type="entry name" value="PROTEIN TOLQ"/>
    <property type="match status" value="1"/>
</dbReference>
<dbReference type="GO" id="GO:0017038">
    <property type="term" value="P:protein import"/>
    <property type="evidence" value="ECO:0007669"/>
    <property type="project" value="TreeGrafter"/>
</dbReference>
<feature type="domain" description="MotA/TolQ/ExbB proton channel" evidence="10">
    <location>
        <begin position="95"/>
        <end position="199"/>
    </location>
</feature>
<evidence type="ECO:0000256" key="7">
    <source>
        <dbReference type="ARBA" id="ARBA00023136"/>
    </source>
</evidence>
<sequence length="237" mass="25093">MPTSLFFAFLMGQTPMELFTHGGPIMWPILIVSFLAITVVVERTIFLFRESSSREPEVVEKMLEYVETRDTASAVALGAKSSDYVARILVYALTHKEHSLPNAFMRAANRELARFQQGMAWLDTCITAAPLLGLLGTVTGMMATFSVLSGGGDLSASTGAITGGVGEALIATACGLVIAILGLFPYNVLSARIEAAKHDISDASNALEVIIKKADACNDCPATIASIRAPAAPSPRA</sequence>
<protein>
    <submittedName>
        <fullName evidence="11">MotA/TolQ/ExbB proton channel family protein</fullName>
    </submittedName>
</protein>
<accession>A0A556QNV6</accession>
<dbReference type="GO" id="GO:0005886">
    <property type="term" value="C:plasma membrane"/>
    <property type="evidence" value="ECO:0007669"/>
    <property type="project" value="UniProtKB-SubCell"/>
</dbReference>
<proteinExistence type="inferred from homology"/>
<evidence type="ECO:0000256" key="8">
    <source>
        <dbReference type="RuleBase" id="RU004057"/>
    </source>
</evidence>
<evidence type="ECO:0000256" key="1">
    <source>
        <dbReference type="ARBA" id="ARBA00004651"/>
    </source>
</evidence>
<keyword evidence="4 9" id="KW-0812">Transmembrane</keyword>
<feature type="transmembrane region" description="Helical" evidence="9">
    <location>
        <begin position="25"/>
        <end position="46"/>
    </location>
</feature>
<dbReference type="OrthoDB" id="4045at2"/>
<evidence type="ECO:0000256" key="6">
    <source>
        <dbReference type="ARBA" id="ARBA00022989"/>
    </source>
</evidence>
<reference evidence="11 12" key="1">
    <citation type="submission" date="2019-07" db="EMBL/GenBank/DDBJ databases">
        <title>Description of 53C-WASEF.</title>
        <authorList>
            <person name="Pitt A."/>
            <person name="Hahn M.W."/>
        </authorList>
    </citation>
    <scope>NUCLEOTIDE SEQUENCE [LARGE SCALE GENOMIC DNA]</scope>
    <source>
        <strain evidence="11 12">53C-WASEF</strain>
    </source>
</reference>
<comment type="similarity">
    <text evidence="8">Belongs to the exbB/tolQ family.</text>
</comment>
<evidence type="ECO:0000313" key="11">
    <source>
        <dbReference type="EMBL" id="TSJ78336.1"/>
    </source>
</evidence>
<organism evidence="11 12">
    <name type="scientific">Rariglobus hedericola</name>
    <dbReference type="NCBI Taxonomy" id="2597822"/>
    <lineage>
        <taxon>Bacteria</taxon>
        <taxon>Pseudomonadati</taxon>
        <taxon>Verrucomicrobiota</taxon>
        <taxon>Opitutia</taxon>
        <taxon>Opitutales</taxon>
        <taxon>Opitutaceae</taxon>
        <taxon>Rariglobus</taxon>
    </lineage>
</organism>
<keyword evidence="5 8" id="KW-0653">Protein transport</keyword>
<dbReference type="InterPro" id="IPR050790">
    <property type="entry name" value="ExbB/TolQ_transport"/>
</dbReference>
<keyword evidence="6 9" id="KW-1133">Transmembrane helix</keyword>
<dbReference type="Pfam" id="PF01618">
    <property type="entry name" value="MotA_ExbB"/>
    <property type="match status" value="1"/>
</dbReference>
<name>A0A556QNV6_9BACT</name>
<dbReference type="Proteomes" id="UP000315648">
    <property type="component" value="Unassembled WGS sequence"/>
</dbReference>
<evidence type="ECO:0000256" key="9">
    <source>
        <dbReference type="SAM" id="Phobius"/>
    </source>
</evidence>
<evidence type="ECO:0000313" key="12">
    <source>
        <dbReference type="Proteomes" id="UP000315648"/>
    </source>
</evidence>
<dbReference type="PANTHER" id="PTHR30625:SF15">
    <property type="entry name" value="BIOPOLYMER TRANSPORT PROTEIN EXBB"/>
    <property type="match status" value="1"/>
</dbReference>
<keyword evidence="12" id="KW-1185">Reference proteome</keyword>
<dbReference type="AlphaFoldDB" id="A0A556QNV6"/>
<gene>
    <name evidence="11" type="ORF">FPL22_03250</name>
</gene>
<dbReference type="RefSeq" id="WP_144228677.1">
    <property type="nucleotide sequence ID" value="NZ_CBCRVV010000003.1"/>
</dbReference>
<comment type="caution">
    <text evidence="11">The sequence shown here is derived from an EMBL/GenBank/DDBJ whole genome shotgun (WGS) entry which is preliminary data.</text>
</comment>
<evidence type="ECO:0000259" key="10">
    <source>
        <dbReference type="Pfam" id="PF01618"/>
    </source>
</evidence>
<evidence type="ECO:0000256" key="4">
    <source>
        <dbReference type="ARBA" id="ARBA00022692"/>
    </source>
</evidence>
<feature type="transmembrane region" description="Helical" evidence="9">
    <location>
        <begin position="120"/>
        <end position="148"/>
    </location>
</feature>
<comment type="subcellular location">
    <subcellularLocation>
        <location evidence="1">Cell membrane</location>
        <topology evidence="1">Multi-pass membrane protein</topology>
    </subcellularLocation>
    <subcellularLocation>
        <location evidence="8">Membrane</location>
        <topology evidence="8">Multi-pass membrane protein</topology>
    </subcellularLocation>
</comment>